<reference evidence="1" key="2">
    <citation type="submission" date="2021-02" db="EMBL/GenBank/DDBJ databases">
        <authorList>
            <person name="Kimball J.A."/>
            <person name="Haas M.W."/>
            <person name="Macchietto M."/>
            <person name="Kono T."/>
            <person name="Duquette J."/>
            <person name="Shao M."/>
        </authorList>
    </citation>
    <scope>NUCLEOTIDE SEQUENCE</scope>
    <source>
        <tissue evidence="1">Fresh leaf tissue</tissue>
    </source>
</reference>
<keyword evidence="2" id="KW-1185">Reference proteome</keyword>
<dbReference type="EMBL" id="JAAALK010001410">
    <property type="protein sequence ID" value="KAG8042917.1"/>
    <property type="molecule type" value="Genomic_DNA"/>
</dbReference>
<name>A0A8J5UUC9_ZIZPA</name>
<accession>A0A8J5UUC9</accession>
<dbReference type="AlphaFoldDB" id="A0A8J5UUC9"/>
<evidence type="ECO:0000313" key="1">
    <source>
        <dbReference type="EMBL" id="KAG8042917.1"/>
    </source>
</evidence>
<sequence>MVEGNHELSPLFLAIARPIVRNGASVSLWSDCWGAQPASMLFKEAAYELTQLRRLLSLIDHSENGQDCWRFIWSNKTFASKDLTD</sequence>
<comment type="caution">
    <text evidence="1">The sequence shown here is derived from an EMBL/GenBank/DDBJ whole genome shotgun (WGS) entry which is preliminary data.</text>
</comment>
<evidence type="ECO:0000313" key="2">
    <source>
        <dbReference type="Proteomes" id="UP000729402"/>
    </source>
</evidence>
<reference evidence="1" key="1">
    <citation type="journal article" date="2021" name="bioRxiv">
        <title>Whole Genome Assembly and Annotation of Northern Wild Rice, Zizania palustris L., Supports a Whole Genome Duplication in the Zizania Genus.</title>
        <authorList>
            <person name="Haas M."/>
            <person name="Kono T."/>
            <person name="Macchietto M."/>
            <person name="Millas R."/>
            <person name="McGilp L."/>
            <person name="Shao M."/>
            <person name="Duquette J."/>
            <person name="Hirsch C.N."/>
            <person name="Kimball J."/>
        </authorList>
    </citation>
    <scope>NUCLEOTIDE SEQUENCE</scope>
    <source>
        <tissue evidence="1">Fresh leaf tissue</tissue>
    </source>
</reference>
<dbReference type="Proteomes" id="UP000729402">
    <property type="component" value="Unassembled WGS sequence"/>
</dbReference>
<proteinExistence type="predicted"/>
<protein>
    <submittedName>
        <fullName evidence="1">Uncharacterized protein</fullName>
    </submittedName>
</protein>
<gene>
    <name evidence="1" type="ORF">GUJ93_ZPchr0465g6480</name>
</gene>
<organism evidence="1 2">
    <name type="scientific">Zizania palustris</name>
    <name type="common">Northern wild rice</name>
    <dbReference type="NCBI Taxonomy" id="103762"/>
    <lineage>
        <taxon>Eukaryota</taxon>
        <taxon>Viridiplantae</taxon>
        <taxon>Streptophyta</taxon>
        <taxon>Embryophyta</taxon>
        <taxon>Tracheophyta</taxon>
        <taxon>Spermatophyta</taxon>
        <taxon>Magnoliopsida</taxon>
        <taxon>Liliopsida</taxon>
        <taxon>Poales</taxon>
        <taxon>Poaceae</taxon>
        <taxon>BOP clade</taxon>
        <taxon>Oryzoideae</taxon>
        <taxon>Oryzeae</taxon>
        <taxon>Zizaniinae</taxon>
        <taxon>Zizania</taxon>
    </lineage>
</organism>